<gene>
    <name evidence="4" type="ORF">ILEXP_LOCUS15238</name>
</gene>
<dbReference type="PANTHER" id="PTHR10794">
    <property type="entry name" value="ABHYDROLASE DOMAIN-CONTAINING PROTEIN"/>
    <property type="match status" value="1"/>
</dbReference>
<dbReference type="SUPFAM" id="SSF53474">
    <property type="entry name" value="alpha/beta-Hydrolases"/>
    <property type="match status" value="1"/>
</dbReference>
<feature type="transmembrane region" description="Helical" evidence="3">
    <location>
        <begin position="29"/>
        <end position="50"/>
    </location>
</feature>
<protein>
    <recommendedName>
        <fullName evidence="6">AB hydrolase-1 domain-containing protein</fullName>
    </recommendedName>
</protein>
<keyword evidence="5" id="KW-1185">Reference proteome</keyword>
<comment type="similarity">
    <text evidence="1">Belongs to the AB hydrolase superfamily. AB hydrolase 4 family.</text>
</comment>
<keyword evidence="3" id="KW-1133">Transmembrane helix</keyword>
<evidence type="ECO:0000256" key="3">
    <source>
        <dbReference type="SAM" id="Phobius"/>
    </source>
</evidence>
<comment type="caution">
    <text evidence="4">The sequence shown here is derived from an EMBL/GenBank/DDBJ whole genome shotgun (WGS) entry which is preliminary data.</text>
</comment>
<evidence type="ECO:0000256" key="2">
    <source>
        <dbReference type="SAM" id="MobiDB-lite"/>
    </source>
</evidence>
<dbReference type="PANTHER" id="PTHR10794:SF82">
    <property type="entry name" value="ALPHA_BETA-HYDROLASES SUPERFAMILY PROTEIN"/>
    <property type="match status" value="1"/>
</dbReference>
<keyword evidence="3" id="KW-0472">Membrane</keyword>
<name>A0ABC8RQU2_9AQUA</name>
<accession>A0ABC8RQU2</accession>
<proteinExistence type="inferred from homology"/>
<dbReference type="AlphaFoldDB" id="A0ABC8RQU2"/>
<dbReference type="InterPro" id="IPR050960">
    <property type="entry name" value="AB_hydrolase_4_sf"/>
</dbReference>
<dbReference type="Proteomes" id="UP001642360">
    <property type="component" value="Unassembled WGS sequence"/>
</dbReference>
<feature type="transmembrane region" description="Helical" evidence="3">
    <location>
        <begin position="521"/>
        <end position="542"/>
    </location>
</feature>
<reference evidence="4 5" key="1">
    <citation type="submission" date="2024-02" db="EMBL/GenBank/DDBJ databases">
        <authorList>
            <person name="Vignale AGUSTIN F."/>
            <person name="Sosa J E."/>
            <person name="Modenutti C."/>
        </authorList>
    </citation>
    <scope>NUCLEOTIDE SEQUENCE [LARGE SCALE GENOMIC DNA]</scope>
</reference>
<feature type="region of interest" description="Disordered" evidence="2">
    <location>
        <begin position="464"/>
        <end position="484"/>
    </location>
</feature>
<dbReference type="EMBL" id="CAUOFW020001669">
    <property type="protein sequence ID" value="CAK9147351.1"/>
    <property type="molecule type" value="Genomic_DNA"/>
</dbReference>
<feature type="non-terminal residue" evidence="4">
    <location>
        <position position="1"/>
    </location>
</feature>
<organism evidence="4 5">
    <name type="scientific">Ilex paraguariensis</name>
    <name type="common">yerba mate</name>
    <dbReference type="NCBI Taxonomy" id="185542"/>
    <lineage>
        <taxon>Eukaryota</taxon>
        <taxon>Viridiplantae</taxon>
        <taxon>Streptophyta</taxon>
        <taxon>Embryophyta</taxon>
        <taxon>Tracheophyta</taxon>
        <taxon>Spermatophyta</taxon>
        <taxon>Magnoliopsida</taxon>
        <taxon>eudicotyledons</taxon>
        <taxon>Gunneridae</taxon>
        <taxon>Pentapetalae</taxon>
        <taxon>asterids</taxon>
        <taxon>campanulids</taxon>
        <taxon>Aquifoliales</taxon>
        <taxon>Aquifoliaceae</taxon>
        <taxon>Ilex</taxon>
    </lineage>
</organism>
<evidence type="ECO:0000256" key="1">
    <source>
        <dbReference type="ARBA" id="ARBA00010884"/>
    </source>
</evidence>
<evidence type="ECO:0000313" key="5">
    <source>
        <dbReference type="Proteomes" id="UP001642360"/>
    </source>
</evidence>
<dbReference type="InterPro" id="IPR029058">
    <property type="entry name" value="AB_hydrolase_fold"/>
</dbReference>
<evidence type="ECO:0000313" key="4">
    <source>
        <dbReference type="EMBL" id="CAK9147351.1"/>
    </source>
</evidence>
<sequence>SDCLYNAGWTEDIRKVIDHLHCQYPEAPLFLVGTSIGANILAFVVLLHVAMIANMGLKAPDYGSTPSCFIFSDFISCQQVWNDTQPRDNQAIVPLLLFYMSHFQRDSEYAPASFLFTFFSRISWTLFSGHNFEHNASQVKFLGEDGVNIPVIGAAAICSPWDLLVDNGSSDWACPPTYDKFLKIPVCLKVILISEDMVAIMLCMVDICDKIPSSAMATDDDVLYLFSCGMMAASGSVYATILEKVTRSYALKLIGDRFISRRLVQKFYGKALTTGLKGYAQLHQPIFSRLADWEGIEKSCSVRDFDNYATRLVGKFETVDTYYRRCSSAGFVGNVMVPLLCISAIDDPVCTREAIPWDECRANQNIILAATQHGGHLAFFEGITAKSLWWVRAVDEFLSVLHRSPLIHRKKEMQISSPGGPLESSIDQAPYVNFRDDGMVTALGNEPTINIEDSQNECIVQKENGEDTSSNTQGGDHLTREKPHMTSELEQALGQDVKETIVPVKKGVDQLCRQSRKSMWLLAYIAIVTTWPVVGSALLLFFKKKFRDVLPEMLKRR</sequence>
<evidence type="ECO:0008006" key="6">
    <source>
        <dbReference type="Google" id="ProtNLM"/>
    </source>
</evidence>
<keyword evidence="3" id="KW-0812">Transmembrane</keyword>